<dbReference type="GO" id="GO:0005737">
    <property type="term" value="C:cytoplasm"/>
    <property type="evidence" value="ECO:0007669"/>
    <property type="project" value="TreeGrafter"/>
</dbReference>
<dbReference type="PANTHER" id="PTHR45694:SF18">
    <property type="entry name" value="GLUTAREDOXIN-1-RELATED"/>
    <property type="match status" value="1"/>
</dbReference>
<dbReference type="PANTHER" id="PTHR45694">
    <property type="entry name" value="GLUTAREDOXIN 2"/>
    <property type="match status" value="1"/>
</dbReference>
<dbReference type="Pfam" id="PF00462">
    <property type="entry name" value="Glutaredoxin"/>
    <property type="match status" value="1"/>
</dbReference>
<evidence type="ECO:0000256" key="1">
    <source>
        <dbReference type="SAM" id="SignalP"/>
    </source>
</evidence>
<dbReference type="GO" id="GO:0034599">
    <property type="term" value="P:cellular response to oxidative stress"/>
    <property type="evidence" value="ECO:0007669"/>
    <property type="project" value="TreeGrafter"/>
</dbReference>
<sequence length="223" mass="24427">MAWNNRQMPTTMVMMATICALVGVSYAFTKGDVSPHTRPNILHGMKRPILDQIATTLFKLEQDRVESSSVVDEKGRVGEPMEWSEKKSLANTFSEIMAGGIGYQFKQFVADIVAGEYDEAATKAEIEEFVLGSTVAMYSFTTCPFCRRAKDYFEETGIEYSVIELDELEGNKGNAIRATLGRSTKRTSVPSIFIKGKCIGGCNDGPGLLPLAESGELAELLKA</sequence>
<keyword evidence="1" id="KW-0732">Signal</keyword>
<reference evidence="3" key="1">
    <citation type="submission" date="2021-01" db="EMBL/GenBank/DDBJ databases">
        <authorList>
            <person name="Corre E."/>
            <person name="Pelletier E."/>
            <person name="Niang G."/>
            <person name="Scheremetjew M."/>
            <person name="Finn R."/>
            <person name="Kale V."/>
            <person name="Holt S."/>
            <person name="Cochrane G."/>
            <person name="Meng A."/>
            <person name="Brown T."/>
            <person name="Cohen L."/>
        </authorList>
    </citation>
    <scope>NUCLEOTIDE SEQUENCE</scope>
    <source>
        <strain evidence="3">CCMP3107</strain>
    </source>
</reference>
<protein>
    <recommendedName>
        <fullName evidence="2">Glutaredoxin domain-containing protein</fullName>
    </recommendedName>
</protein>
<feature type="domain" description="Glutaredoxin" evidence="2">
    <location>
        <begin position="135"/>
        <end position="199"/>
    </location>
</feature>
<gene>
    <name evidence="3" type="ORF">HAKA00212_LOCUS17967</name>
</gene>
<accession>A0A7S3Y2H6</accession>
<proteinExistence type="predicted"/>
<dbReference type="CDD" id="cd03419">
    <property type="entry name" value="GRX_GRXh_1_2_like"/>
    <property type="match status" value="1"/>
</dbReference>
<dbReference type="PRINTS" id="PR00160">
    <property type="entry name" value="GLUTAREDOXIN"/>
</dbReference>
<feature type="signal peptide" evidence="1">
    <location>
        <begin position="1"/>
        <end position="27"/>
    </location>
</feature>
<feature type="chain" id="PRO_5031003232" description="Glutaredoxin domain-containing protein" evidence="1">
    <location>
        <begin position="28"/>
        <end position="223"/>
    </location>
</feature>
<dbReference type="GO" id="GO:0015038">
    <property type="term" value="F:glutathione disulfide oxidoreductase activity"/>
    <property type="evidence" value="ECO:0007669"/>
    <property type="project" value="TreeGrafter"/>
</dbReference>
<dbReference type="SUPFAM" id="SSF52833">
    <property type="entry name" value="Thioredoxin-like"/>
    <property type="match status" value="1"/>
</dbReference>
<dbReference type="Gene3D" id="3.40.30.10">
    <property type="entry name" value="Glutaredoxin"/>
    <property type="match status" value="1"/>
</dbReference>
<dbReference type="InterPro" id="IPR002109">
    <property type="entry name" value="Glutaredoxin"/>
</dbReference>
<dbReference type="InterPro" id="IPR014025">
    <property type="entry name" value="Glutaredoxin_subgr"/>
</dbReference>
<dbReference type="EMBL" id="HBIU01039446">
    <property type="protein sequence ID" value="CAE0639153.1"/>
    <property type="molecule type" value="Transcribed_RNA"/>
</dbReference>
<evidence type="ECO:0000259" key="2">
    <source>
        <dbReference type="Pfam" id="PF00462"/>
    </source>
</evidence>
<organism evidence="3">
    <name type="scientific">Heterosigma akashiwo</name>
    <name type="common">Chromophytic alga</name>
    <name type="synonym">Heterosigma carterae</name>
    <dbReference type="NCBI Taxonomy" id="2829"/>
    <lineage>
        <taxon>Eukaryota</taxon>
        <taxon>Sar</taxon>
        <taxon>Stramenopiles</taxon>
        <taxon>Ochrophyta</taxon>
        <taxon>Raphidophyceae</taxon>
        <taxon>Chattonellales</taxon>
        <taxon>Chattonellaceae</taxon>
        <taxon>Heterosigma</taxon>
    </lineage>
</organism>
<dbReference type="InterPro" id="IPR036249">
    <property type="entry name" value="Thioredoxin-like_sf"/>
</dbReference>
<dbReference type="PROSITE" id="PS51354">
    <property type="entry name" value="GLUTAREDOXIN_2"/>
    <property type="match status" value="1"/>
</dbReference>
<dbReference type="AlphaFoldDB" id="A0A7S3Y2H6"/>
<evidence type="ECO:0000313" key="3">
    <source>
        <dbReference type="EMBL" id="CAE0639153.1"/>
    </source>
</evidence>
<name>A0A7S3Y2H6_HETAK</name>